<evidence type="ECO:0000313" key="1">
    <source>
        <dbReference type="EMBL" id="KKL19630.1"/>
    </source>
</evidence>
<comment type="caution">
    <text evidence="1">The sequence shown here is derived from an EMBL/GenBank/DDBJ whole genome shotgun (WGS) entry which is preliminary data.</text>
</comment>
<organism evidence="1">
    <name type="scientific">marine sediment metagenome</name>
    <dbReference type="NCBI Taxonomy" id="412755"/>
    <lineage>
        <taxon>unclassified sequences</taxon>
        <taxon>metagenomes</taxon>
        <taxon>ecological metagenomes</taxon>
    </lineage>
</organism>
<sequence length="114" mass="12966">MRGLNVNHSALEFFKIVEEMIDSGSTCSEILKKINMQPSEIKSLFEGMPLIFLKLGRDNVLKDQFTEVKIGIGRSLEEAIKTAPPYKPNDFDLFEIFFKNAIKNLKKIKKVDSG</sequence>
<protein>
    <submittedName>
        <fullName evidence="1">Uncharacterized protein</fullName>
    </submittedName>
</protein>
<dbReference type="AlphaFoldDB" id="A0A0F9BD17"/>
<accession>A0A0F9BD17</accession>
<gene>
    <name evidence="1" type="ORF">LCGC14_2463550</name>
</gene>
<proteinExistence type="predicted"/>
<reference evidence="1" key="1">
    <citation type="journal article" date="2015" name="Nature">
        <title>Complex archaea that bridge the gap between prokaryotes and eukaryotes.</title>
        <authorList>
            <person name="Spang A."/>
            <person name="Saw J.H."/>
            <person name="Jorgensen S.L."/>
            <person name="Zaremba-Niedzwiedzka K."/>
            <person name="Martijn J."/>
            <person name="Lind A.E."/>
            <person name="van Eijk R."/>
            <person name="Schleper C."/>
            <person name="Guy L."/>
            <person name="Ettema T.J."/>
        </authorList>
    </citation>
    <scope>NUCLEOTIDE SEQUENCE</scope>
</reference>
<name>A0A0F9BD17_9ZZZZ</name>
<dbReference type="EMBL" id="LAZR01038413">
    <property type="protein sequence ID" value="KKL19630.1"/>
    <property type="molecule type" value="Genomic_DNA"/>
</dbReference>